<sequence>MAPNDGLSRDDLGNTAWHALSHKDAAAMLAVDPKQGLNDNEVESRREKFGKNRLQESTRHSVFRRFLSQFNNLFIYLLLIAGIVTGLLGEHLDSGVIFAVVLIIGVIGFIQEGRAERALESVQKILSHEAQVTRGGEQHKISAEELVPGDIVHLDAGDSVPADLRLLHARNLQTQEAALTGESTAVEKSTEPVEENAEIGERGSLVHSGTVVTAGRGTGIVVRTGEDTEIGQISGMLSDVESLRTPLMRKLDSFTRTLSIGIVGVAVIVLAIGILLWGRDWDEMFFAAVSIAVAAIPEGLPAVMTVTLAIGVERMARRNAIIRKLPAVETLGAVTTICADKTGTLTRNEMTVKTVRTATTELEVEGVGYDPEGGFTIDDEPTDPREHDDVREMLWIGLLCNDAELKQEHGEWRPEGDPMEAALIVLAQKADLESETEADKTPRKDSIPFSSERRYMATLHQGDEGNHVIYVKGAPERLLEMCSKELHGDELHDLDPDEWLRWADEIAERGQRLLAVARKDVGEMSELTEEEAEHDLVFVGLYGLIDPAREEAIESVAICHEAGIGVKMITGDHAKTAASIARTLGIENDAQKVLIGREIEEISDDDLPARIADINVFARSSPEHKLRLVKALQSTGQIVAMTGDGVNDAPALKRADIGIAMGQGGTEVAREASAMVLADDNFASIERAIEEGRVVYDNFRKSILFLLPTNFAQGFIIALAITLGFVLPVTPVQILWINMVTAVTLGIAFAWEKAEGDLMTRAPNPPNEPLLTAFVLWRTAFVGMLLLIGAGLLFYLEQQNPDTPVELARTLAVNALVIGQVFYLLNTRSFSAPAYTLSGLTGNKVVLIAITAIIGLQLLLTYAPFMNALFSTVALDLRGWGLCILVGFAVFALVEAEKMLQRQGRFPFAPSKNERLGPDQSTNGKTASTD</sequence>
<dbReference type="Gene3D" id="1.20.1110.10">
    <property type="entry name" value="Calcium-transporting ATPase, transmembrane domain"/>
    <property type="match status" value="1"/>
</dbReference>
<dbReference type="EMBL" id="JALJXV010000022">
    <property type="protein sequence ID" value="MCP1677276.1"/>
    <property type="molecule type" value="Genomic_DNA"/>
</dbReference>
<dbReference type="GO" id="GO:0006883">
    <property type="term" value="P:intracellular sodium ion homeostasis"/>
    <property type="evidence" value="ECO:0007669"/>
    <property type="project" value="TreeGrafter"/>
</dbReference>
<dbReference type="InterPro" id="IPR023214">
    <property type="entry name" value="HAD_sf"/>
</dbReference>
<dbReference type="InterPro" id="IPR018303">
    <property type="entry name" value="ATPase_P-typ_P_site"/>
</dbReference>
<proteinExistence type="inferred from homology"/>
<evidence type="ECO:0000313" key="14">
    <source>
        <dbReference type="EMBL" id="MCP1677276.1"/>
    </source>
</evidence>
<dbReference type="PRINTS" id="PR00119">
    <property type="entry name" value="CATATPASE"/>
</dbReference>
<evidence type="ECO:0000256" key="11">
    <source>
        <dbReference type="SAM" id="MobiDB-lite"/>
    </source>
</evidence>
<dbReference type="GO" id="GO:1990573">
    <property type="term" value="P:potassium ion import across plasma membrane"/>
    <property type="evidence" value="ECO:0007669"/>
    <property type="project" value="TreeGrafter"/>
</dbReference>
<evidence type="ECO:0000256" key="9">
    <source>
        <dbReference type="ARBA" id="ARBA00022989"/>
    </source>
</evidence>
<dbReference type="RefSeq" id="WP_253485929.1">
    <property type="nucleotide sequence ID" value="NZ_JALJXV010000022.1"/>
</dbReference>
<evidence type="ECO:0000256" key="1">
    <source>
        <dbReference type="ARBA" id="ARBA00004127"/>
    </source>
</evidence>
<dbReference type="InterPro" id="IPR001757">
    <property type="entry name" value="P_typ_ATPase"/>
</dbReference>
<keyword evidence="8" id="KW-1278">Translocase</keyword>
<comment type="subcellular location">
    <subcellularLocation>
        <location evidence="1">Endomembrane system</location>
        <topology evidence="1">Multi-pass membrane protein</topology>
    </subcellularLocation>
</comment>
<dbReference type="SUPFAM" id="SSF81653">
    <property type="entry name" value="Calcium ATPase, transduction domain A"/>
    <property type="match status" value="1"/>
</dbReference>
<dbReference type="InterPro" id="IPR050510">
    <property type="entry name" value="Cation_transp_ATPase_P-type"/>
</dbReference>
<gene>
    <name evidence="14" type="ORF">J2T57_004455</name>
</gene>
<dbReference type="InterPro" id="IPR059000">
    <property type="entry name" value="ATPase_P-type_domA"/>
</dbReference>
<feature type="transmembrane region" description="Helical" evidence="12">
    <location>
        <begin position="258"/>
        <end position="278"/>
    </location>
</feature>
<dbReference type="PRINTS" id="PR00120">
    <property type="entry name" value="HATPASE"/>
</dbReference>
<keyword evidence="4 12" id="KW-0812">Transmembrane</keyword>
<dbReference type="PROSITE" id="PS00154">
    <property type="entry name" value="ATPASE_E1_E2"/>
    <property type="match status" value="1"/>
</dbReference>
<dbReference type="Pfam" id="PF00690">
    <property type="entry name" value="Cation_ATPase_N"/>
    <property type="match status" value="1"/>
</dbReference>
<dbReference type="Gene3D" id="3.40.1110.10">
    <property type="entry name" value="Calcium-transporting ATPase, cytoplasmic domain N"/>
    <property type="match status" value="1"/>
</dbReference>
<dbReference type="InterPro" id="IPR006068">
    <property type="entry name" value="ATPase_P-typ_cation-transptr_C"/>
</dbReference>
<feature type="transmembrane region" description="Helical" evidence="12">
    <location>
        <begin position="703"/>
        <end position="727"/>
    </location>
</feature>
<reference evidence="14" key="1">
    <citation type="submission" date="2022-03" db="EMBL/GenBank/DDBJ databases">
        <title>Genomic Encyclopedia of Type Strains, Phase III (KMG-III): the genomes of soil and plant-associated and newly described type strains.</title>
        <authorList>
            <person name="Whitman W."/>
        </authorList>
    </citation>
    <scope>NUCLEOTIDE SEQUENCE</scope>
    <source>
        <strain evidence="14">ANL 6-2</strain>
    </source>
</reference>
<feature type="transmembrane region" description="Helical" evidence="12">
    <location>
        <begin position="877"/>
        <end position="896"/>
    </location>
</feature>
<accession>A0AAE3G9D9</accession>
<dbReference type="Pfam" id="PF08282">
    <property type="entry name" value="Hydrolase_3"/>
    <property type="match status" value="1"/>
</dbReference>
<keyword evidence="7" id="KW-0460">Magnesium</keyword>
<dbReference type="InterPro" id="IPR023299">
    <property type="entry name" value="ATPase_P-typ_cyto_dom_N"/>
</dbReference>
<dbReference type="SFLD" id="SFLDS00003">
    <property type="entry name" value="Haloacid_Dehalogenase"/>
    <property type="match status" value="1"/>
</dbReference>
<feature type="transmembrane region" description="Helical" evidence="12">
    <location>
        <begin position="733"/>
        <end position="751"/>
    </location>
</feature>
<dbReference type="Gene3D" id="3.40.50.1000">
    <property type="entry name" value="HAD superfamily/HAD-like"/>
    <property type="match status" value="1"/>
</dbReference>
<evidence type="ECO:0000256" key="3">
    <source>
        <dbReference type="ARBA" id="ARBA00022553"/>
    </source>
</evidence>
<dbReference type="Pfam" id="PF00689">
    <property type="entry name" value="Cation_ATPase_C"/>
    <property type="match status" value="1"/>
</dbReference>
<dbReference type="GO" id="GO:0036376">
    <property type="term" value="P:sodium ion export across plasma membrane"/>
    <property type="evidence" value="ECO:0007669"/>
    <property type="project" value="TreeGrafter"/>
</dbReference>
<evidence type="ECO:0000256" key="6">
    <source>
        <dbReference type="ARBA" id="ARBA00022840"/>
    </source>
</evidence>
<keyword evidence="3" id="KW-0597">Phosphoprotein</keyword>
<protein>
    <submittedName>
        <fullName evidence="14">Magnesium-transporting ATPase (P-type)</fullName>
    </submittedName>
</protein>
<feature type="domain" description="Cation-transporting P-type ATPase N-terminal" evidence="13">
    <location>
        <begin position="16"/>
        <end position="90"/>
    </location>
</feature>
<keyword evidence="15" id="KW-1185">Reference proteome</keyword>
<dbReference type="Gene3D" id="2.70.150.10">
    <property type="entry name" value="Calcium-transporting ATPase, cytoplasmic transduction domain A"/>
    <property type="match status" value="1"/>
</dbReference>
<feature type="transmembrane region" description="Helical" evidence="12">
    <location>
        <begin position="845"/>
        <end position="865"/>
    </location>
</feature>
<evidence type="ECO:0000256" key="12">
    <source>
        <dbReference type="SAM" id="Phobius"/>
    </source>
</evidence>
<dbReference type="SUPFAM" id="SSF81665">
    <property type="entry name" value="Calcium ATPase, transmembrane domain M"/>
    <property type="match status" value="1"/>
</dbReference>
<feature type="transmembrane region" description="Helical" evidence="12">
    <location>
        <begin position="807"/>
        <end position="825"/>
    </location>
</feature>
<dbReference type="SMART" id="SM00831">
    <property type="entry name" value="Cation_ATPase_N"/>
    <property type="match status" value="1"/>
</dbReference>
<feature type="transmembrane region" description="Helical" evidence="12">
    <location>
        <begin position="771"/>
        <end position="795"/>
    </location>
</feature>
<feature type="compositionally biased region" description="Polar residues" evidence="11">
    <location>
        <begin position="919"/>
        <end position="930"/>
    </location>
</feature>
<evidence type="ECO:0000313" key="15">
    <source>
        <dbReference type="Proteomes" id="UP001205843"/>
    </source>
</evidence>
<organism evidence="14 15">
    <name type="scientific">Natronocella acetinitrilica</name>
    <dbReference type="NCBI Taxonomy" id="414046"/>
    <lineage>
        <taxon>Bacteria</taxon>
        <taxon>Pseudomonadati</taxon>
        <taxon>Pseudomonadota</taxon>
        <taxon>Gammaproteobacteria</taxon>
        <taxon>Chromatiales</taxon>
        <taxon>Ectothiorhodospiraceae</taxon>
        <taxon>Natronocella</taxon>
    </lineage>
</organism>
<comment type="caution">
    <text evidence="14">The sequence shown here is derived from an EMBL/GenBank/DDBJ whole genome shotgun (WGS) entry which is preliminary data.</text>
</comment>
<feature type="transmembrane region" description="Helical" evidence="12">
    <location>
        <begin position="284"/>
        <end position="310"/>
    </location>
</feature>
<keyword evidence="10 12" id="KW-0472">Membrane</keyword>
<evidence type="ECO:0000256" key="5">
    <source>
        <dbReference type="ARBA" id="ARBA00022741"/>
    </source>
</evidence>
<keyword evidence="5" id="KW-0547">Nucleotide-binding</keyword>
<dbReference type="InterPro" id="IPR004014">
    <property type="entry name" value="ATPase_P-typ_cation-transptr_N"/>
</dbReference>
<dbReference type="GO" id="GO:0005391">
    <property type="term" value="F:P-type sodium:potassium-exchanging transporter activity"/>
    <property type="evidence" value="ECO:0007669"/>
    <property type="project" value="TreeGrafter"/>
</dbReference>
<dbReference type="SFLD" id="SFLDG00002">
    <property type="entry name" value="C1.7:_P-type_atpase_like"/>
    <property type="match status" value="1"/>
</dbReference>
<keyword evidence="6" id="KW-0067">ATP-binding</keyword>
<dbReference type="Proteomes" id="UP001205843">
    <property type="component" value="Unassembled WGS sequence"/>
</dbReference>
<keyword evidence="9 12" id="KW-1133">Transmembrane helix</keyword>
<dbReference type="PANTHER" id="PTHR43294:SF20">
    <property type="entry name" value="P-TYPE ATPASE"/>
    <property type="match status" value="1"/>
</dbReference>
<comment type="similarity">
    <text evidence="2">Belongs to the cation transport ATPase (P-type) (TC 3.A.3) family. Type IIA subfamily.</text>
</comment>
<dbReference type="InterPro" id="IPR044492">
    <property type="entry name" value="P_typ_ATPase_HD_dom"/>
</dbReference>
<dbReference type="GO" id="GO:1902600">
    <property type="term" value="P:proton transmembrane transport"/>
    <property type="evidence" value="ECO:0007669"/>
    <property type="project" value="TreeGrafter"/>
</dbReference>
<name>A0AAE3G9D9_9GAMM</name>
<dbReference type="Pfam" id="PF13246">
    <property type="entry name" value="Cation_ATPase"/>
    <property type="match status" value="1"/>
</dbReference>
<evidence type="ECO:0000256" key="7">
    <source>
        <dbReference type="ARBA" id="ARBA00022842"/>
    </source>
</evidence>
<dbReference type="FunFam" id="2.70.150.10:FF:000160">
    <property type="entry name" value="Sarcoplasmic/endoplasmic reticulum calcium ATPase 1"/>
    <property type="match status" value="1"/>
</dbReference>
<dbReference type="GO" id="GO:0012505">
    <property type="term" value="C:endomembrane system"/>
    <property type="evidence" value="ECO:0007669"/>
    <property type="project" value="UniProtKB-SubCell"/>
</dbReference>
<dbReference type="SUPFAM" id="SSF81660">
    <property type="entry name" value="Metal cation-transporting ATPase, ATP-binding domain N"/>
    <property type="match status" value="1"/>
</dbReference>
<dbReference type="SUPFAM" id="SSF56784">
    <property type="entry name" value="HAD-like"/>
    <property type="match status" value="1"/>
</dbReference>
<evidence type="ECO:0000259" key="13">
    <source>
        <dbReference type="SMART" id="SM00831"/>
    </source>
</evidence>
<feature type="transmembrane region" description="Helical" evidence="12">
    <location>
        <begin position="70"/>
        <end position="88"/>
    </location>
</feature>
<dbReference type="InterPro" id="IPR023298">
    <property type="entry name" value="ATPase_P-typ_TM_dom_sf"/>
</dbReference>
<dbReference type="SFLD" id="SFLDF00027">
    <property type="entry name" value="p-type_atpase"/>
    <property type="match status" value="1"/>
</dbReference>
<evidence type="ECO:0000256" key="4">
    <source>
        <dbReference type="ARBA" id="ARBA00022692"/>
    </source>
</evidence>
<dbReference type="GO" id="GO:0030007">
    <property type="term" value="P:intracellular potassium ion homeostasis"/>
    <property type="evidence" value="ECO:0007669"/>
    <property type="project" value="TreeGrafter"/>
</dbReference>
<evidence type="ECO:0000256" key="2">
    <source>
        <dbReference type="ARBA" id="ARBA00005675"/>
    </source>
</evidence>
<dbReference type="PANTHER" id="PTHR43294">
    <property type="entry name" value="SODIUM/POTASSIUM-TRANSPORTING ATPASE SUBUNIT ALPHA"/>
    <property type="match status" value="1"/>
</dbReference>
<evidence type="ECO:0000256" key="10">
    <source>
        <dbReference type="ARBA" id="ARBA00023136"/>
    </source>
</evidence>
<evidence type="ECO:0000256" key="8">
    <source>
        <dbReference type="ARBA" id="ARBA00022967"/>
    </source>
</evidence>
<dbReference type="InterPro" id="IPR036412">
    <property type="entry name" value="HAD-like_sf"/>
</dbReference>
<feature type="transmembrane region" description="Helical" evidence="12">
    <location>
        <begin position="94"/>
        <end position="110"/>
    </location>
</feature>
<dbReference type="InterPro" id="IPR008250">
    <property type="entry name" value="ATPase_P-typ_transduc_dom_A_sf"/>
</dbReference>
<dbReference type="GO" id="GO:0016887">
    <property type="term" value="F:ATP hydrolysis activity"/>
    <property type="evidence" value="ECO:0007669"/>
    <property type="project" value="InterPro"/>
</dbReference>
<dbReference type="AlphaFoldDB" id="A0AAE3G9D9"/>
<dbReference type="GO" id="GO:0005886">
    <property type="term" value="C:plasma membrane"/>
    <property type="evidence" value="ECO:0007669"/>
    <property type="project" value="TreeGrafter"/>
</dbReference>
<dbReference type="NCBIfam" id="TIGR01494">
    <property type="entry name" value="ATPase_P-type"/>
    <property type="match status" value="2"/>
</dbReference>
<feature type="region of interest" description="Disordered" evidence="11">
    <location>
        <begin position="909"/>
        <end position="930"/>
    </location>
</feature>
<dbReference type="GO" id="GO:0005524">
    <property type="term" value="F:ATP binding"/>
    <property type="evidence" value="ECO:0007669"/>
    <property type="project" value="UniProtKB-KW"/>
</dbReference>
<dbReference type="Pfam" id="PF00122">
    <property type="entry name" value="E1-E2_ATPase"/>
    <property type="match status" value="1"/>
</dbReference>